<proteinExistence type="predicted"/>
<dbReference type="AlphaFoldDB" id="A0AAD8E2K4"/>
<sequence length="146" mass="16027">MFLTLLTVVLASPQLYRRTQVEPIPILRQESRVNNDGTYSFRYDTGNGISAEESGFLKNTGDPETVIRVQQGSAFYTSPEGQQIKLQYVADENGFHPTGDHLPTAPPIPKPIQRALDYLASKRACLHCTESELSSSNGTCSGGFDC</sequence>
<evidence type="ECO:0000256" key="2">
    <source>
        <dbReference type="PROSITE-ProRule" id="PRU00497"/>
    </source>
</evidence>
<dbReference type="Proteomes" id="UP001233999">
    <property type="component" value="Unassembled WGS sequence"/>
</dbReference>
<dbReference type="InterPro" id="IPR031311">
    <property type="entry name" value="CHIT_BIND_RR_consensus"/>
</dbReference>
<feature type="signal peptide" evidence="3">
    <location>
        <begin position="1"/>
        <end position="21"/>
    </location>
</feature>
<dbReference type="PROSITE" id="PS51155">
    <property type="entry name" value="CHIT_BIND_RR_2"/>
    <property type="match status" value="1"/>
</dbReference>
<evidence type="ECO:0000256" key="3">
    <source>
        <dbReference type="SAM" id="SignalP"/>
    </source>
</evidence>
<dbReference type="GO" id="GO:0008010">
    <property type="term" value="F:structural constituent of chitin-based larval cuticle"/>
    <property type="evidence" value="ECO:0007669"/>
    <property type="project" value="TreeGrafter"/>
</dbReference>
<accession>A0AAD8E2K4</accession>
<evidence type="ECO:0000313" key="4">
    <source>
        <dbReference type="EMBL" id="KAJ9574167.1"/>
    </source>
</evidence>
<evidence type="ECO:0000256" key="1">
    <source>
        <dbReference type="ARBA" id="ARBA00022460"/>
    </source>
</evidence>
<dbReference type="InterPro" id="IPR000618">
    <property type="entry name" value="Insect_cuticle"/>
</dbReference>
<reference evidence="4" key="2">
    <citation type="submission" date="2023-05" db="EMBL/GenBank/DDBJ databases">
        <authorList>
            <person name="Fouks B."/>
        </authorList>
    </citation>
    <scope>NUCLEOTIDE SEQUENCE</scope>
    <source>
        <strain evidence="4">Stay&amp;Tobe</strain>
        <tissue evidence="4">Testes</tissue>
    </source>
</reference>
<dbReference type="PANTHER" id="PTHR10380">
    <property type="entry name" value="CUTICLE PROTEIN"/>
    <property type="match status" value="1"/>
</dbReference>
<gene>
    <name evidence="4" type="ORF">L9F63_008423</name>
</gene>
<keyword evidence="5" id="KW-1185">Reference proteome</keyword>
<feature type="non-terminal residue" evidence="4">
    <location>
        <position position="146"/>
    </location>
</feature>
<dbReference type="EMBL" id="JASPKZ010010652">
    <property type="protein sequence ID" value="KAJ9574167.1"/>
    <property type="molecule type" value="Genomic_DNA"/>
</dbReference>
<dbReference type="PANTHER" id="PTHR10380:SF241">
    <property type="entry name" value="CUTICULAR PROTEIN 47EG-RELATED"/>
    <property type="match status" value="1"/>
</dbReference>
<comment type="caution">
    <text evidence="4">The sequence shown here is derived from an EMBL/GenBank/DDBJ whole genome shotgun (WGS) entry which is preliminary data.</text>
</comment>
<dbReference type="Pfam" id="PF00379">
    <property type="entry name" value="Chitin_bind_4"/>
    <property type="match status" value="1"/>
</dbReference>
<evidence type="ECO:0000313" key="5">
    <source>
        <dbReference type="Proteomes" id="UP001233999"/>
    </source>
</evidence>
<dbReference type="PROSITE" id="PS00233">
    <property type="entry name" value="CHIT_BIND_RR_1"/>
    <property type="match status" value="1"/>
</dbReference>
<name>A0AAD8E2K4_DIPPU</name>
<organism evidence="4 5">
    <name type="scientific">Diploptera punctata</name>
    <name type="common">Pacific beetle cockroach</name>
    <dbReference type="NCBI Taxonomy" id="6984"/>
    <lineage>
        <taxon>Eukaryota</taxon>
        <taxon>Metazoa</taxon>
        <taxon>Ecdysozoa</taxon>
        <taxon>Arthropoda</taxon>
        <taxon>Hexapoda</taxon>
        <taxon>Insecta</taxon>
        <taxon>Pterygota</taxon>
        <taxon>Neoptera</taxon>
        <taxon>Polyneoptera</taxon>
        <taxon>Dictyoptera</taxon>
        <taxon>Blattodea</taxon>
        <taxon>Blaberoidea</taxon>
        <taxon>Blaberidae</taxon>
        <taxon>Diplopterinae</taxon>
        <taxon>Diploptera</taxon>
    </lineage>
</organism>
<dbReference type="InterPro" id="IPR050468">
    <property type="entry name" value="Cuticle_Struct_Prot"/>
</dbReference>
<dbReference type="GO" id="GO:0062129">
    <property type="term" value="C:chitin-based extracellular matrix"/>
    <property type="evidence" value="ECO:0007669"/>
    <property type="project" value="TreeGrafter"/>
</dbReference>
<keyword evidence="3" id="KW-0732">Signal</keyword>
<protein>
    <submittedName>
        <fullName evidence="4">Uncharacterized protein</fullName>
    </submittedName>
</protein>
<keyword evidence="1 2" id="KW-0193">Cuticle</keyword>
<reference evidence="4" key="1">
    <citation type="journal article" date="2023" name="IScience">
        <title>Live-bearing cockroach genome reveals convergent evolutionary mechanisms linked to viviparity in insects and beyond.</title>
        <authorList>
            <person name="Fouks B."/>
            <person name="Harrison M.C."/>
            <person name="Mikhailova A.A."/>
            <person name="Marchal E."/>
            <person name="English S."/>
            <person name="Carruthers M."/>
            <person name="Jennings E.C."/>
            <person name="Chiamaka E.L."/>
            <person name="Frigard R.A."/>
            <person name="Pippel M."/>
            <person name="Attardo G.M."/>
            <person name="Benoit J.B."/>
            <person name="Bornberg-Bauer E."/>
            <person name="Tobe S.S."/>
        </authorList>
    </citation>
    <scope>NUCLEOTIDE SEQUENCE</scope>
    <source>
        <strain evidence="4">Stay&amp;Tobe</strain>
    </source>
</reference>
<dbReference type="PRINTS" id="PR00947">
    <property type="entry name" value="CUTICLE"/>
</dbReference>
<feature type="chain" id="PRO_5042121838" evidence="3">
    <location>
        <begin position="22"/>
        <end position="146"/>
    </location>
</feature>